<comment type="function">
    <text evidence="11">Catalyzes the attachment of alanine to tRNA(Ala) in a two-step reaction: alanine is first activated by ATP to form Ala-AMP and then transferred to the acceptor end of tRNA(Ala). Also edits incorrectly charged Ser-tRNA(Ala) and Gly-tRNA(Ala) via its editing domain.</text>
</comment>
<organism evidence="13 14">
    <name type="scientific">Hymenobacter mucosus</name>
    <dbReference type="NCBI Taxonomy" id="1411120"/>
    <lineage>
        <taxon>Bacteria</taxon>
        <taxon>Pseudomonadati</taxon>
        <taxon>Bacteroidota</taxon>
        <taxon>Cytophagia</taxon>
        <taxon>Cytophagales</taxon>
        <taxon>Hymenobacteraceae</taxon>
        <taxon>Hymenobacter</taxon>
    </lineage>
</organism>
<keyword evidence="14" id="KW-1185">Reference proteome</keyword>
<dbReference type="EC" id="6.1.1.7" evidence="11"/>
<dbReference type="Pfam" id="PF01411">
    <property type="entry name" value="tRNA-synt_2c"/>
    <property type="match status" value="1"/>
</dbReference>
<keyword evidence="9 11" id="KW-0648">Protein biosynthesis</keyword>
<dbReference type="Gene3D" id="3.10.310.40">
    <property type="match status" value="1"/>
</dbReference>
<dbReference type="SUPFAM" id="SSF55186">
    <property type="entry name" value="ThrRS/AlaRS common domain"/>
    <property type="match status" value="1"/>
</dbReference>
<dbReference type="PRINTS" id="PR00980">
    <property type="entry name" value="TRNASYNTHALA"/>
</dbReference>
<dbReference type="NCBIfam" id="TIGR00344">
    <property type="entry name" value="alaS"/>
    <property type="match status" value="1"/>
</dbReference>
<dbReference type="SUPFAM" id="SSF55681">
    <property type="entry name" value="Class II aaRS and biotin synthetases"/>
    <property type="match status" value="1"/>
</dbReference>
<dbReference type="InterPro" id="IPR012947">
    <property type="entry name" value="tRNA_SAD"/>
</dbReference>
<evidence type="ECO:0000259" key="12">
    <source>
        <dbReference type="PROSITE" id="PS50860"/>
    </source>
</evidence>
<dbReference type="Proteomes" id="UP000198310">
    <property type="component" value="Unassembled WGS sequence"/>
</dbReference>
<dbReference type="PROSITE" id="PS50860">
    <property type="entry name" value="AA_TRNA_LIGASE_II_ALA"/>
    <property type="match status" value="1"/>
</dbReference>
<keyword evidence="11" id="KW-0963">Cytoplasm</keyword>
<keyword evidence="7 11" id="KW-0067">ATP-binding</keyword>
<dbReference type="Gene3D" id="2.40.30.130">
    <property type="match status" value="1"/>
</dbReference>
<keyword evidence="8 11" id="KW-0694">RNA-binding</keyword>
<evidence type="ECO:0000256" key="8">
    <source>
        <dbReference type="ARBA" id="ARBA00022884"/>
    </source>
</evidence>
<name>A0A238V446_9BACT</name>
<sequence length="972" mass="107696">MVGDLAGSKDGLLSSAEQSKVGGTYMGFAFRVSRLPLPLAQVALIAKNSQNTGGRQFPAALFTNLTSPHSLAARYPCFMSLPTASHVRQQFLDFFASKGHHIVPSAPIVVKDDPTLLFINSGMAPFKDYFLGNKPAPFKRIADTQKCLRVSGKHNDLEEVGYDTYHHTMFEMLGNWSFGDYFKKDAIAWAWELLTDVYKLPKDRLYVTYFEGDQGDGLGPDTETQELWRQYVAEERILPGNKKDNFWEMGDTGPCGPCTEIHIDLRDEAELAQKSGRELVNADHPQVVEIWNNVFMEFERRADKSLLKLPSQNVDTGMGFERLMMAVSGVKSNYDTDVFQPLIKFIAAEAGLQYHGTAPATVNDQPATENEKTDIAIRVIADHIRTISFAVADGQLPSNVKAGYVIRRILRRAVRYAFSSLNQKQPFLYKLVPVLADQMAGIFPELKQQQQFVQRVIEEEEIAFLKTLENGLRRLDALEETAKANGSRIDGKTAFELSDTFGFPLDLTALIAREKGLTVDEEGFKKELEAQKNRSRNAQEAEQSDWTIVTPSEEQPAFVGYDQEQAPARILRYRRTDRKGKTEYQVVLDQTPFYAESGGQIGDTGYLESGLSKVRVIDTKKENDLIVHTLLDLPQDLEADFTAEIDHARRDQIRRNHTATHLLQAALREVVGPHVAQKGSLVNEKLLRFDFSHFTKVTDDQLRQVETIVNQRIRQQIPLDERRNVPIDEAKALGATALFGEKYGEFVRVITFDREFSVELCGGTHVRTTGDIGFFKITSESAVGAGVRRIEAVTAEAAEAFVNQQLDLLVQVREALGNPQHLIPSIEKQTEEIAGLRKQIDQFAQQSINQQKDQLVGQVKPLGGVSFLAAQVQATSADGLKTLAFNLRQAVPNLVAILGAEIDGKPQLAVMLDDELAKGGKLNASTLVRELAKEIQGGGGGQPFFATAGGKNVAGIGAAIGKAEELISKALA</sequence>
<dbReference type="InterPro" id="IPR009000">
    <property type="entry name" value="Transl_B-barrel_sf"/>
</dbReference>
<dbReference type="CDD" id="cd00673">
    <property type="entry name" value="AlaRS_core"/>
    <property type="match status" value="1"/>
</dbReference>
<dbReference type="Pfam" id="PF02272">
    <property type="entry name" value="DHHA1"/>
    <property type="match status" value="1"/>
</dbReference>
<feature type="domain" description="Alanyl-transfer RNA synthetases family profile" evidence="12">
    <location>
        <begin position="82"/>
        <end position="804"/>
    </location>
</feature>
<comment type="cofactor">
    <cofactor evidence="11">
        <name>Zn(2+)</name>
        <dbReference type="ChEBI" id="CHEBI:29105"/>
    </cofactor>
    <text evidence="11">Binds 1 zinc ion per subunit.</text>
</comment>
<dbReference type="GO" id="GO:0004813">
    <property type="term" value="F:alanine-tRNA ligase activity"/>
    <property type="evidence" value="ECO:0007669"/>
    <property type="project" value="UniProtKB-UniRule"/>
</dbReference>
<dbReference type="FunFam" id="3.10.310.40:FF:000001">
    <property type="entry name" value="Alanine--tRNA ligase"/>
    <property type="match status" value="1"/>
</dbReference>
<dbReference type="InterPro" id="IPR018165">
    <property type="entry name" value="Ala-tRNA-synth_IIc_core"/>
</dbReference>
<evidence type="ECO:0000256" key="10">
    <source>
        <dbReference type="ARBA" id="ARBA00023146"/>
    </source>
</evidence>
<evidence type="ECO:0000256" key="3">
    <source>
        <dbReference type="ARBA" id="ARBA00022598"/>
    </source>
</evidence>
<dbReference type="Pfam" id="PF07973">
    <property type="entry name" value="tRNA_SAD"/>
    <property type="match status" value="1"/>
</dbReference>
<evidence type="ECO:0000256" key="9">
    <source>
        <dbReference type="ARBA" id="ARBA00022917"/>
    </source>
</evidence>
<dbReference type="EMBL" id="FZNS01000001">
    <property type="protein sequence ID" value="SNR29235.1"/>
    <property type="molecule type" value="Genomic_DNA"/>
</dbReference>
<dbReference type="InterPro" id="IPR003156">
    <property type="entry name" value="DHHA1_dom"/>
</dbReference>
<dbReference type="SUPFAM" id="SSF50447">
    <property type="entry name" value="Translation proteins"/>
    <property type="match status" value="1"/>
</dbReference>
<dbReference type="GO" id="GO:0006419">
    <property type="term" value="P:alanyl-tRNA aminoacylation"/>
    <property type="evidence" value="ECO:0007669"/>
    <property type="project" value="UniProtKB-UniRule"/>
</dbReference>
<dbReference type="Gene3D" id="3.30.54.20">
    <property type="match status" value="1"/>
</dbReference>
<dbReference type="GO" id="GO:0008270">
    <property type="term" value="F:zinc ion binding"/>
    <property type="evidence" value="ECO:0007669"/>
    <property type="project" value="UniProtKB-UniRule"/>
</dbReference>
<dbReference type="FunFam" id="3.30.54.20:FF:000001">
    <property type="entry name" value="Alanine--tRNA ligase"/>
    <property type="match status" value="1"/>
</dbReference>
<dbReference type="InterPro" id="IPR018163">
    <property type="entry name" value="Thr/Ala-tRNA-synth_IIc_edit"/>
</dbReference>
<evidence type="ECO:0000256" key="6">
    <source>
        <dbReference type="ARBA" id="ARBA00022833"/>
    </source>
</evidence>
<keyword evidence="10 11" id="KW-0030">Aminoacyl-tRNA synthetase</keyword>
<reference evidence="14" key="1">
    <citation type="submission" date="2017-06" db="EMBL/GenBank/DDBJ databases">
        <authorList>
            <person name="Varghese N."/>
            <person name="Submissions S."/>
        </authorList>
    </citation>
    <scope>NUCLEOTIDE SEQUENCE [LARGE SCALE GENOMIC DNA]</scope>
    <source>
        <strain evidence="14">DSM 28041</strain>
    </source>
</reference>
<dbReference type="FunFam" id="3.30.930.10:FF:000011">
    <property type="entry name" value="Alanine--tRNA ligase, cytoplasmic"/>
    <property type="match status" value="1"/>
</dbReference>
<keyword evidence="4 11" id="KW-0479">Metal-binding</keyword>
<dbReference type="InterPro" id="IPR023033">
    <property type="entry name" value="Ala_tRNA_ligase_euk/bac"/>
</dbReference>
<protein>
    <recommendedName>
        <fullName evidence="11">Alanine--tRNA ligase</fullName>
        <ecNumber evidence="11">6.1.1.7</ecNumber>
    </recommendedName>
    <alternativeName>
        <fullName evidence="11">Alanyl-tRNA synthetase</fullName>
        <shortName evidence="11">AlaRS</shortName>
    </alternativeName>
</protein>
<dbReference type="InterPro" id="IPR018162">
    <property type="entry name" value="Ala-tRNA-ligase_IIc_anticod-bd"/>
</dbReference>
<dbReference type="AlphaFoldDB" id="A0A238V446"/>
<evidence type="ECO:0000256" key="1">
    <source>
        <dbReference type="ARBA" id="ARBA00008226"/>
    </source>
</evidence>
<dbReference type="SMART" id="SM00863">
    <property type="entry name" value="tRNA_SAD"/>
    <property type="match status" value="1"/>
</dbReference>
<evidence type="ECO:0000256" key="7">
    <source>
        <dbReference type="ARBA" id="ARBA00022840"/>
    </source>
</evidence>
<accession>A0A238V446</accession>
<evidence type="ECO:0000256" key="11">
    <source>
        <dbReference type="HAMAP-Rule" id="MF_00036"/>
    </source>
</evidence>
<keyword evidence="6 11" id="KW-0862">Zinc</keyword>
<dbReference type="GO" id="GO:0002161">
    <property type="term" value="F:aminoacyl-tRNA deacylase activity"/>
    <property type="evidence" value="ECO:0007669"/>
    <property type="project" value="TreeGrafter"/>
</dbReference>
<keyword evidence="2 11" id="KW-0820">tRNA-binding</keyword>
<dbReference type="PANTHER" id="PTHR11777:SF9">
    <property type="entry name" value="ALANINE--TRNA LIGASE, CYTOPLASMIC"/>
    <property type="match status" value="1"/>
</dbReference>
<dbReference type="GO" id="GO:0005737">
    <property type="term" value="C:cytoplasm"/>
    <property type="evidence" value="ECO:0007669"/>
    <property type="project" value="UniProtKB-SubCell"/>
</dbReference>
<feature type="binding site" evidence="11">
    <location>
        <position position="761"/>
    </location>
    <ligand>
        <name>Zn(2+)</name>
        <dbReference type="ChEBI" id="CHEBI:29105"/>
    </ligand>
</feature>
<dbReference type="InterPro" id="IPR002318">
    <property type="entry name" value="Ala-tRNA-lgiase_IIc"/>
</dbReference>
<dbReference type="GO" id="GO:0000049">
    <property type="term" value="F:tRNA binding"/>
    <property type="evidence" value="ECO:0007669"/>
    <property type="project" value="UniProtKB-KW"/>
</dbReference>
<feature type="binding site" evidence="11">
    <location>
        <position position="657"/>
    </location>
    <ligand>
        <name>Zn(2+)</name>
        <dbReference type="ChEBI" id="CHEBI:29105"/>
    </ligand>
</feature>
<dbReference type="FunFam" id="3.30.980.10:FF:000004">
    <property type="entry name" value="Alanine--tRNA ligase, cytoplasmic"/>
    <property type="match status" value="1"/>
</dbReference>
<dbReference type="Gene3D" id="3.30.930.10">
    <property type="entry name" value="Bira Bifunctional Protein, Domain 2"/>
    <property type="match status" value="1"/>
</dbReference>
<proteinExistence type="inferred from homology"/>
<evidence type="ECO:0000256" key="2">
    <source>
        <dbReference type="ARBA" id="ARBA00022555"/>
    </source>
</evidence>
<feature type="binding site" evidence="11">
    <location>
        <position position="765"/>
    </location>
    <ligand>
        <name>Zn(2+)</name>
        <dbReference type="ChEBI" id="CHEBI:29105"/>
    </ligand>
</feature>
<feature type="binding site" evidence="11">
    <location>
        <position position="661"/>
    </location>
    <ligand>
        <name>Zn(2+)</name>
        <dbReference type="ChEBI" id="CHEBI:29105"/>
    </ligand>
</feature>
<dbReference type="Gene3D" id="3.30.980.10">
    <property type="entry name" value="Threonyl-trna Synthetase, Chain A, domain 2"/>
    <property type="match status" value="1"/>
</dbReference>
<dbReference type="SUPFAM" id="SSF101353">
    <property type="entry name" value="Putative anticodon-binding domain of alanyl-tRNA synthetase (AlaRS)"/>
    <property type="match status" value="1"/>
</dbReference>
<dbReference type="GO" id="GO:0005524">
    <property type="term" value="F:ATP binding"/>
    <property type="evidence" value="ECO:0007669"/>
    <property type="project" value="UniProtKB-UniRule"/>
</dbReference>
<evidence type="ECO:0000313" key="13">
    <source>
        <dbReference type="EMBL" id="SNR29235.1"/>
    </source>
</evidence>
<evidence type="ECO:0000313" key="14">
    <source>
        <dbReference type="Proteomes" id="UP000198310"/>
    </source>
</evidence>
<comment type="domain">
    <text evidence="11">Consists of three domains; the N-terminal catalytic domain, the editing domain and the C-terminal C-Ala domain. The editing domain removes incorrectly charged amino acids, while the C-Ala domain, along with tRNA(Ala), serves as a bridge to cooperatively bring together the editing and aminoacylation centers thus stimulating deacylation of misacylated tRNAs.</text>
</comment>
<comment type="similarity">
    <text evidence="1 11">Belongs to the class-II aminoacyl-tRNA synthetase family.</text>
</comment>
<comment type="catalytic activity">
    <reaction evidence="11">
        <text>tRNA(Ala) + L-alanine + ATP = L-alanyl-tRNA(Ala) + AMP + diphosphate</text>
        <dbReference type="Rhea" id="RHEA:12540"/>
        <dbReference type="Rhea" id="RHEA-COMP:9657"/>
        <dbReference type="Rhea" id="RHEA-COMP:9923"/>
        <dbReference type="ChEBI" id="CHEBI:30616"/>
        <dbReference type="ChEBI" id="CHEBI:33019"/>
        <dbReference type="ChEBI" id="CHEBI:57972"/>
        <dbReference type="ChEBI" id="CHEBI:78442"/>
        <dbReference type="ChEBI" id="CHEBI:78497"/>
        <dbReference type="ChEBI" id="CHEBI:456215"/>
        <dbReference type="EC" id="6.1.1.7"/>
    </reaction>
</comment>
<dbReference type="InterPro" id="IPR018164">
    <property type="entry name" value="Ala-tRNA-synth_IIc_N"/>
</dbReference>
<keyword evidence="5 11" id="KW-0547">Nucleotide-binding</keyword>
<keyword evidence="3 11" id="KW-0436">Ligase</keyword>
<dbReference type="InterPro" id="IPR050058">
    <property type="entry name" value="Ala-tRNA_ligase"/>
</dbReference>
<evidence type="ECO:0000256" key="5">
    <source>
        <dbReference type="ARBA" id="ARBA00022741"/>
    </source>
</evidence>
<dbReference type="HAMAP" id="MF_00036_B">
    <property type="entry name" value="Ala_tRNA_synth_B"/>
    <property type="match status" value="1"/>
</dbReference>
<comment type="subcellular location">
    <subcellularLocation>
        <location evidence="11">Cytoplasm</location>
    </subcellularLocation>
</comment>
<gene>
    <name evidence="11" type="primary">alaS</name>
    <name evidence="13" type="ORF">SAMN06269173_101110</name>
</gene>
<dbReference type="InterPro" id="IPR045864">
    <property type="entry name" value="aa-tRNA-synth_II/BPL/LPL"/>
</dbReference>
<dbReference type="PANTHER" id="PTHR11777">
    <property type="entry name" value="ALANYL-TRNA SYNTHETASE"/>
    <property type="match status" value="1"/>
</dbReference>
<evidence type="ECO:0000256" key="4">
    <source>
        <dbReference type="ARBA" id="ARBA00022723"/>
    </source>
</evidence>